<proteinExistence type="predicted"/>
<organism evidence="1">
    <name type="scientific">Agromyces sp. G08B096</name>
    <dbReference type="NCBI Taxonomy" id="3156399"/>
    <lineage>
        <taxon>Bacteria</taxon>
        <taxon>Bacillati</taxon>
        <taxon>Actinomycetota</taxon>
        <taxon>Actinomycetes</taxon>
        <taxon>Micrococcales</taxon>
        <taxon>Microbacteriaceae</taxon>
        <taxon>Agromyces</taxon>
    </lineage>
</organism>
<sequence>MLTPTLVLDDLFDPAKGWPFSANQVPLTRRAAPDGNPFYHLVVDGIELQVAEKKEWEDGVTSRVAPTRLVVLAYIMGVTITDATVFASANADTFGLPALGIDGDGDVTIAAAIPFEDGFPLDLLRKQLMVCIGLVVETTAGLLLVWNTPDDARQRVDWEAAARVAGVAGQFLRAFLD</sequence>
<name>A0AAU7W611_9MICO</name>
<gene>
    <name evidence="1" type="ORF">ABIQ69_16455</name>
</gene>
<evidence type="ECO:0000313" key="1">
    <source>
        <dbReference type="EMBL" id="XBX82180.1"/>
    </source>
</evidence>
<dbReference type="RefSeq" id="WP_350348201.1">
    <property type="nucleotide sequence ID" value="NZ_CP158374.1"/>
</dbReference>
<accession>A0AAU7W611</accession>
<dbReference type="EMBL" id="CP158374">
    <property type="protein sequence ID" value="XBX82180.1"/>
    <property type="molecule type" value="Genomic_DNA"/>
</dbReference>
<reference evidence="1" key="1">
    <citation type="submission" date="2024-05" db="EMBL/GenBank/DDBJ databases">
        <authorList>
            <person name="Yu L."/>
        </authorList>
    </citation>
    <scope>NUCLEOTIDE SEQUENCE</scope>
    <source>
        <strain evidence="1">G08B096</strain>
    </source>
</reference>
<protein>
    <submittedName>
        <fullName evidence="1">Uncharacterized protein</fullName>
    </submittedName>
</protein>
<dbReference type="AlphaFoldDB" id="A0AAU7W611"/>